<gene>
    <name evidence="1" type="ORF">EYF80_059219</name>
</gene>
<accession>A0A4Z2EPU6</accession>
<evidence type="ECO:0000313" key="2">
    <source>
        <dbReference type="Proteomes" id="UP000314294"/>
    </source>
</evidence>
<evidence type="ECO:0000313" key="1">
    <source>
        <dbReference type="EMBL" id="TNN30630.1"/>
    </source>
</evidence>
<proteinExistence type="predicted"/>
<dbReference type="EMBL" id="SRLO01004278">
    <property type="protein sequence ID" value="TNN30630.1"/>
    <property type="molecule type" value="Genomic_DNA"/>
</dbReference>
<comment type="caution">
    <text evidence="1">The sequence shown here is derived from an EMBL/GenBank/DDBJ whole genome shotgun (WGS) entry which is preliminary data.</text>
</comment>
<keyword evidence="2" id="KW-1185">Reference proteome</keyword>
<sequence>MIQEQGRLWRSPPLLWVRSRGCQSW</sequence>
<reference evidence="1 2" key="1">
    <citation type="submission" date="2019-03" db="EMBL/GenBank/DDBJ databases">
        <title>First draft genome of Liparis tanakae, snailfish: a comprehensive survey of snailfish specific genes.</title>
        <authorList>
            <person name="Kim W."/>
            <person name="Song I."/>
            <person name="Jeong J.-H."/>
            <person name="Kim D."/>
            <person name="Kim S."/>
            <person name="Ryu S."/>
            <person name="Song J.Y."/>
            <person name="Lee S.K."/>
        </authorList>
    </citation>
    <scope>NUCLEOTIDE SEQUENCE [LARGE SCALE GENOMIC DNA]</scope>
    <source>
        <tissue evidence="1">Muscle</tissue>
    </source>
</reference>
<dbReference type="AlphaFoldDB" id="A0A4Z2EPU6"/>
<organism evidence="1 2">
    <name type="scientific">Liparis tanakae</name>
    <name type="common">Tanaka's snailfish</name>
    <dbReference type="NCBI Taxonomy" id="230148"/>
    <lineage>
        <taxon>Eukaryota</taxon>
        <taxon>Metazoa</taxon>
        <taxon>Chordata</taxon>
        <taxon>Craniata</taxon>
        <taxon>Vertebrata</taxon>
        <taxon>Euteleostomi</taxon>
        <taxon>Actinopterygii</taxon>
        <taxon>Neopterygii</taxon>
        <taxon>Teleostei</taxon>
        <taxon>Neoteleostei</taxon>
        <taxon>Acanthomorphata</taxon>
        <taxon>Eupercaria</taxon>
        <taxon>Perciformes</taxon>
        <taxon>Cottioidei</taxon>
        <taxon>Cottales</taxon>
        <taxon>Liparidae</taxon>
        <taxon>Liparis</taxon>
    </lineage>
</organism>
<dbReference type="Proteomes" id="UP000314294">
    <property type="component" value="Unassembled WGS sequence"/>
</dbReference>
<protein>
    <submittedName>
        <fullName evidence="1">Uncharacterized protein</fullName>
    </submittedName>
</protein>
<name>A0A4Z2EPU6_9TELE</name>